<evidence type="ECO:0000256" key="2">
    <source>
        <dbReference type="ARBA" id="ARBA00007306"/>
    </source>
</evidence>
<proteinExistence type="inferred from homology"/>
<dbReference type="AlphaFoldDB" id="A0A183J0Q5"/>
<organism evidence="12">
    <name type="scientific">Soboliphyme baturini</name>
    <dbReference type="NCBI Taxonomy" id="241478"/>
    <lineage>
        <taxon>Eukaryota</taxon>
        <taxon>Metazoa</taxon>
        <taxon>Ecdysozoa</taxon>
        <taxon>Nematoda</taxon>
        <taxon>Enoplea</taxon>
        <taxon>Dorylaimia</taxon>
        <taxon>Dioctophymatida</taxon>
        <taxon>Dioctophymatoidea</taxon>
        <taxon>Soboliphymatidae</taxon>
        <taxon>Soboliphyme</taxon>
    </lineage>
</organism>
<comment type="similarity">
    <text evidence="2">Belongs to the WD repeat HIR1 family.</text>
</comment>
<keyword evidence="6" id="KW-0156">Chromatin regulator</keyword>
<dbReference type="GO" id="GO:0033186">
    <property type="term" value="C:CAF-1 complex"/>
    <property type="evidence" value="ECO:0007669"/>
    <property type="project" value="TreeGrafter"/>
</dbReference>
<dbReference type="SMART" id="SM00320">
    <property type="entry name" value="WD40"/>
    <property type="match status" value="2"/>
</dbReference>
<dbReference type="GO" id="GO:0006335">
    <property type="term" value="P:DNA replication-dependent chromatin assembly"/>
    <property type="evidence" value="ECO:0007669"/>
    <property type="project" value="InterPro"/>
</dbReference>
<evidence type="ECO:0000256" key="7">
    <source>
        <dbReference type="ARBA" id="ARBA00023204"/>
    </source>
</evidence>
<dbReference type="InterPro" id="IPR055410">
    <property type="entry name" value="Beta-prop_CAF1B_HIR1"/>
</dbReference>
<dbReference type="SUPFAM" id="SSF50978">
    <property type="entry name" value="WD40 repeat-like"/>
    <property type="match status" value="1"/>
</dbReference>
<keyword evidence="7" id="KW-0234">DNA repair</keyword>
<feature type="domain" description="CAF1B/HIR1 beta-propeller" evidence="11">
    <location>
        <begin position="23"/>
        <end position="318"/>
    </location>
</feature>
<evidence type="ECO:0000256" key="8">
    <source>
        <dbReference type="ARBA" id="ARBA00023242"/>
    </source>
</evidence>
<comment type="subcellular location">
    <subcellularLocation>
        <location evidence="1">Nucleus</location>
    </subcellularLocation>
</comment>
<dbReference type="Gene3D" id="2.130.10.10">
    <property type="entry name" value="YVTN repeat-like/Quinoprotein amine dehydrogenase"/>
    <property type="match status" value="2"/>
</dbReference>
<dbReference type="PANTHER" id="PTHR15271">
    <property type="entry name" value="CHROMATIN ASSEMBLY FACTOR 1 SUBUNIT B"/>
    <property type="match status" value="1"/>
</dbReference>
<keyword evidence="4" id="KW-0677">Repeat</keyword>
<evidence type="ECO:0000256" key="10">
    <source>
        <dbReference type="SAM" id="SignalP"/>
    </source>
</evidence>
<keyword evidence="8" id="KW-0539">Nucleus</keyword>
<evidence type="ECO:0000256" key="1">
    <source>
        <dbReference type="ARBA" id="ARBA00004123"/>
    </source>
</evidence>
<dbReference type="PROSITE" id="PS50082">
    <property type="entry name" value="WD_REPEATS_2"/>
    <property type="match status" value="1"/>
</dbReference>
<dbReference type="WBParaSite" id="SBAD_0000979701-mRNA-1">
    <property type="protein sequence ID" value="SBAD_0000979701-mRNA-1"/>
    <property type="gene ID" value="SBAD_0000979701"/>
</dbReference>
<accession>A0A183J0Q5</accession>
<evidence type="ECO:0000256" key="3">
    <source>
        <dbReference type="ARBA" id="ARBA00022574"/>
    </source>
</evidence>
<evidence type="ECO:0000313" key="12">
    <source>
        <dbReference type="WBParaSite" id="SBAD_0000979701-mRNA-1"/>
    </source>
</evidence>
<dbReference type="Pfam" id="PF24105">
    <property type="entry name" value="Beta-prop_CAF1B_HIR1"/>
    <property type="match status" value="1"/>
</dbReference>
<evidence type="ECO:0000256" key="5">
    <source>
        <dbReference type="ARBA" id="ARBA00022763"/>
    </source>
</evidence>
<dbReference type="GO" id="GO:0006334">
    <property type="term" value="P:nucleosome assembly"/>
    <property type="evidence" value="ECO:0007669"/>
    <property type="project" value="TreeGrafter"/>
</dbReference>
<evidence type="ECO:0000259" key="11">
    <source>
        <dbReference type="Pfam" id="PF24105"/>
    </source>
</evidence>
<dbReference type="InterPro" id="IPR036322">
    <property type="entry name" value="WD40_repeat_dom_sf"/>
</dbReference>
<dbReference type="InterPro" id="IPR015943">
    <property type="entry name" value="WD40/YVTN_repeat-like_dom_sf"/>
</dbReference>
<keyword evidence="3 9" id="KW-0853">WD repeat</keyword>
<evidence type="ECO:0000256" key="9">
    <source>
        <dbReference type="PROSITE-ProRule" id="PRU00221"/>
    </source>
</evidence>
<keyword evidence="10" id="KW-0732">Signal</keyword>
<dbReference type="GO" id="GO:0006281">
    <property type="term" value="P:DNA repair"/>
    <property type="evidence" value="ECO:0007669"/>
    <property type="project" value="UniProtKB-KW"/>
</dbReference>
<dbReference type="InterPro" id="IPR045145">
    <property type="entry name" value="PTHR15271"/>
</dbReference>
<feature type="chain" id="PRO_5008151066" evidence="10">
    <location>
        <begin position="31"/>
        <end position="374"/>
    </location>
</feature>
<sequence>LSLAFILSKCPFRILLHWFALLSGKFIASGDSDALIIIWRQEDAVDSNIFSPSNDDELPQKQHWSNGHVPNNEAIVSEICDLCWSPDGKYLLSCAVDRSIILWNALKDKRRFPVGVAWDPLCQYFSEIPTPLSKEIRVVFDFARANVSLCLLKLFHDNSLMAYARKLCFSPDGKLLLVPGDLYIELIIESSLTYFNFFLQTVFNTSVTKRGDDCCTLLPATVPVTEGGHHVRVIRHKCATSFSLMLLRLSLPYRFLYAVLTRSTVTVYDSEQPLPVLHVRHLHYARLTDLTWSHDGRILLISSEDGYCSLLTFAPDELGVPYFQPASNPKCSDNVTDKVGSSAGPLSKYELFHVSKPLQPLVCDYSFYSNSGCT</sequence>
<feature type="repeat" description="WD" evidence="9">
    <location>
        <begin position="79"/>
        <end position="104"/>
    </location>
</feature>
<keyword evidence="5" id="KW-0227">DNA damage</keyword>
<name>A0A183J0Q5_9BILA</name>
<dbReference type="PANTHER" id="PTHR15271:SF4">
    <property type="entry name" value="CHROMATIN ASSEMBLY FACTOR 1 SUBUNIT B"/>
    <property type="match status" value="1"/>
</dbReference>
<protein>
    <submittedName>
        <fullName evidence="12">WD_REPEATS_REGION domain-containing protein</fullName>
    </submittedName>
</protein>
<reference evidence="12" key="1">
    <citation type="submission" date="2016-06" db="UniProtKB">
        <authorList>
            <consortium name="WormBaseParasite"/>
        </authorList>
    </citation>
    <scope>IDENTIFICATION</scope>
</reference>
<dbReference type="InterPro" id="IPR001680">
    <property type="entry name" value="WD40_rpt"/>
</dbReference>
<dbReference type="GO" id="GO:0005634">
    <property type="term" value="C:nucleus"/>
    <property type="evidence" value="ECO:0007669"/>
    <property type="project" value="UniProtKB-SubCell"/>
</dbReference>
<evidence type="ECO:0000256" key="4">
    <source>
        <dbReference type="ARBA" id="ARBA00022737"/>
    </source>
</evidence>
<feature type="signal peptide" evidence="10">
    <location>
        <begin position="1"/>
        <end position="30"/>
    </location>
</feature>
<evidence type="ECO:0000256" key="6">
    <source>
        <dbReference type="ARBA" id="ARBA00022853"/>
    </source>
</evidence>